<keyword evidence="2" id="KW-0472">Membrane</keyword>
<evidence type="ECO:0000313" key="4">
    <source>
        <dbReference type="Proteomes" id="UP000814176"/>
    </source>
</evidence>
<evidence type="ECO:0000256" key="1">
    <source>
        <dbReference type="SAM" id="MobiDB-lite"/>
    </source>
</evidence>
<feature type="transmembrane region" description="Helical" evidence="2">
    <location>
        <begin position="218"/>
        <end position="247"/>
    </location>
</feature>
<feature type="transmembrane region" description="Helical" evidence="2">
    <location>
        <begin position="119"/>
        <end position="141"/>
    </location>
</feature>
<keyword evidence="2" id="KW-1133">Transmembrane helix</keyword>
<proteinExistence type="predicted"/>
<accession>A0ABQ8K283</accession>
<feature type="transmembrane region" description="Helical" evidence="2">
    <location>
        <begin position="161"/>
        <end position="181"/>
    </location>
</feature>
<reference evidence="3 4" key="1">
    <citation type="journal article" date="2021" name="Environ. Microbiol.">
        <title>Gene family expansions and transcriptome signatures uncover fungal adaptations to wood decay.</title>
        <authorList>
            <person name="Hage H."/>
            <person name="Miyauchi S."/>
            <person name="Viragh M."/>
            <person name="Drula E."/>
            <person name="Min B."/>
            <person name="Chaduli D."/>
            <person name="Navarro D."/>
            <person name="Favel A."/>
            <person name="Norest M."/>
            <person name="Lesage-Meessen L."/>
            <person name="Balint B."/>
            <person name="Merenyi Z."/>
            <person name="de Eugenio L."/>
            <person name="Morin E."/>
            <person name="Martinez A.T."/>
            <person name="Baldrian P."/>
            <person name="Stursova M."/>
            <person name="Martinez M.J."/>
            <person name="Novotny C."/>
            <person name="Magnuson J.K."/>
            <person name="Spatafora J.W."/>
            <person name="Maurice S."/>
            <person name="Pangilinan J."/>
            <person name="Andreopoulos W."/>
            <person name="LaButti K."/>
            <person name="Hundley H."/>
            <person name="Na H."/>
            <person name="Kuo A."/>
            <person name="Barry K."/>
            <person name="Lipzen A."/>
            <person name="Henrissat B."/>
            <person name="Riley R."/>
            <person name="Ahrendt S."/>
            <person name="Nagy L.G."/>
            <person name="Grigoriev I.V."/>
            <person name="Martin F."/>
            <person name="Rosso M.N."/>
        </authorList>
    </citation>
    <scope>NUCLEOTIDE SEQUENCE [LARGE SCALE GENOMIC DNA]</scope>
    <source>
        <strain evidence="3 4">CIRM-BRFM 1785</strain>
    </source>
</reference>
<evidence type="ECO:0008006" key="5">
    <source>
        <dbReference type="Google" id="ProtNLM"/>
    </source>
</evidence>
<sequence length="295" mass="31216">MIRAQATMPSTTNYTRLPSVDPEDIDSGETKLYPPPYSAHPATELHMSPTVEETYLPTEPTPAERYGWSSPTSSPEWIWPLAGATSPPISTTPPPGGSSSQGRAQWNIYRELGTNAMEYITSAIACMIGCAVWETLCVLIGSGLLSAHEPFASHADGLLDAGVLGAGVVAAACWTVTWAFFKLEARYEVERGLVERSPSTVEIQGLDLERVDYPLHRYAAPVAICALVVALVGGAVFGPALGTWMLVGKGELVEGGINAVDALMCGAVGSGGVVAIVVIVFGCPMYAWHTWCGVC</sequence>
<evidence type="ECO:0000256" key="2">
    <source>
        <dbReference type="SAM" id="Phobius"/>
    </source>
</evidence>
<dbReference type="RefSeq" id="XP_047773647.1">
    <property type="nucleotide sequence ID" value="XM_047925154.1"/>
</dbReference>
<gene>
    <name evidence="3" type="ORF">C8Q71DRAFT_786829</name>
</gene>
<feature type="region of interest" description="Disordered" evidence="1">
    <location>
        <begin position="83"/>
        <end position="102"/>
    </location>
</feature>
<dbReference type="GeneID" id="72005886"/>
<dbReference type="EMBL" id="JADCUA010000032">
    <property type="protein sequence ID" value="KAH9830325.1"/>
    <property type="molecule type" value="Genomic_DNA"/>
</dbReference>
<feature type="compositionally biased region" description="Polar residues" evidence="1">
    <location>
        <begin position="7"/>
        <end position="16"/>
    </location>
</feature>
<feature type="region of interest" description="Disordered" evidence="1">
    <location>
        <begin position="1"/>
        <end position="30"/>
    </location>
</feature>
<evidence type="ECO:0000313" key="3">
    <source>
        <dbReference type="EMBL" id="KAH9830325.1"/>
    </source>
</evidence>
<protein>
    <recommendedName>
        <fullName evidence="5">Transmembrane protein</fullName>
    </recommendedName>
</protein>
<feature type="transmembrane region" description="Helical" evidence="2">
    <location>
        <begin position="259"/>
        <end position="281"/>
    </location>
</feature>
<organism evidence="3 4">
    <name type="scientific">Rhodofomes roseus</name>
    <dbReference type="NCBI Taxonomy" id="34475"/>
    <lineage>
        <taxon>Eukaryota</taxon>
        <taxon>Fungi</taxon>
        <taxon>Dikarya</taxon>
        <taxon>Basidiomycota</taxon>
        <taxon>Agaricomycotina</taxon>
        <taxon>Agaricomycetes</taxon>
        <taxon>Polyporales</taxon>
        <taxon>Rhodofomes</taxon>
    </lineage>
</organism>
<comment type="caution">
    <text evidence="3">The sequence shown here is derived from an EMBL/GenBank/DDBJ whole genome shotgun (WGS) entry which is preliminary data.</text>
</comment>
<keyword evidence="2" id="KW-0812">Transmembrane</keyword>
<keyword evidence="4" id="KW-1185">Reference proteome</keyword>
<name>A0ABQ8K283_9APHY</name>
<dbReference type="Proteomes" id="UP000814176">
    <property type="component" value="Unassembled WGS sequence"/>
</dbReference>